<protein>
    <recommendedName>
        <fullName evidence="2">Cilia- and flagella-associated protein HOATZ</fullName>
    </recommendedName>
</protein>
<dbReference type="Proteomes" id="UP000009136">
    <property type="component" value="Chromosome 15"/>
</dbReference>
<dbReference type="InterPro" id="IPR040681">
    <property type="entry name" value="HOATZ-like"/>
</dbReference>
<gene>
    <name evidence="3" type="primary">HOATZ</name>
</gene>
<comment type="similarity">
    <text evidence="1">Belongs to the HOATZ family.</text>
</comment>
<dbReference type="PANTHER" id="PTHR47231">
    <property type="entry name" value="UPF0722 PROTEIN C11ORF88"/>
    <property type="match status" value="1"/>
</dbReference>
<dbReference type="GeneTree" id="ENSGT00390000002677"/>
<evidence type="ECO:0000256" key="1">
    <source>
        <dbReference type="ARBA" id="ARBA00023451"/>
    </source>
</evidence>
<reference evidence="3" key="3">
    <citation type="submission" date="2025-09" db="UniProtKB">
        <authorList>
            <consortium name="Ensembl"/>
        </authorList>
    </citation>
    <scope>IDENTIFICATION</scope>
    <source>
        <strain evidence="3">Hereford</strain>
    </source>
</reference>
<dbReference type="Ensembl" id="ENSBTAT00000149672.1">
    <property type="protein sequence ID" value="ENSBTAP00000106374.1"/>
    <property type="gene ID" value="ENSBTAG00000034338.4"/>
</dbReference>
<sequence length="174" mass="20330">METRPSSSLSSPEESCEAFPQGLLVFTGSSDRDANLAKQFWIGASMYPHNESQLVLSRGSSQRLPVARPSRSSAPEKTYFQPFFLEESKSRDVTAETLKIQESEEKKKYLQKAKKRDEIIQLLRKQREERILVRLIVRRWEMVELKDRQPQEMEGKLQFHSHLLIEHANTHLYL</sequence>
<evidence type="ECO:0000256" key="2">
    <source>
        <dbReference type="ARBA" id="ARBA00023657"/>
    </source>
</evidence>
<dbReference type="PANTHER" id="PTHR47231:SF1">
    <property type="entry name" value="CILIA- AND FLAGELLA-ASSOCIATED PROTEIN HOATZ"/>
    <property type="match status" value="1"/>
</dbReference>
<organism evidence="3 4">
    <name type="scientific">Bos taurus</name>
    <name type="common">Bovine</name>
    <dbReference type="NCBI Taxonomy" id="9913"/>
    <lineage>
        <taxon>Eukaryota</taxon>
        <taxon>Metazoa</taxon>
        <taxon>Chordata</taxon>
        <taxon>Craniata</taxon>
        <taxon>Vertebrata</taxon>
        <taxon>Euteleostomi</taxon>
        <taxon>Mammalia</taxon>
        <taxon>Eutheria</taxon>
        <taxon>Laurasiatheria</taxon>
        <taxon>Artiodactyla</taxon>
        <taxon>Ruminantia</taxon>
        <taxon>Pecora</taxon>
        <taxon>Bovidae</taxon>
        <taxon>Bovinae</taxon>
        <taxon>Bos</taxon>
    </lineage>
</organism>
<dbReference type="Pfam" id="PF17664">
    <property type="entry name" value="HOATZ-like"/>
    <property type="match status" value="1"/>
</dbReference>
<proteinExistence type="inferred from homology"/>
<keyword evidence="4" id="KW-1185">Reference proteome</keyword>
<reference evidence="3" key="1">
    <citation type="submission" date="2018-03" db="EMBL/GenBank/DDBJ databases">
        <title>ARS-UCD1.2.</title>
        <authorList>
            <person name="Rosen B.D."/>
            <person name="Bickhart D.M."/>
            <person name="Koren S."/>
            <person name="Schnabel R.D."/>
            <person name="Hall R."/>
            <person name="Zimin A."/>
            <person name="Dreischer C."/>
            <person name="Schultheiss S."/>
            <person name="Schroeder S.G."/>
            <person name="Elsik C.G."/>
            <person name="Couldrey C."/>
            <person name="Liu G.E."/>
            <person name="Van Tassell C.P."/>
            <person name="Phillippy A.M."/>
            <person name="Smith T.P.L."/>
            <person name="Medrano J.F."/>
        </authorList>
    </citation>
    <scope>NUCLEOTIDE SEQUENCE [LARGE SCALE GENOMIC DNA]</scope>
    <source>
        <strain evidence="3">Hereford</strain>
    </source>
</reference>
<accession>A0ABI0P4A7</accession>
<name>A0ABI0P4A7_BOVIN</name>
<evidence type="ECO:0000313" key="4">
    <source>
        <dbReference type="Proteomes" id="UP000009136"/>
    </source>
</evidence>
<reference evidence="3" key="2">
    <citation type="submission" date="2025-08" db="UniProtKB">
        <authorList>
            <consortium name="Ensembl"/>
        </authorList>
    </citation>
    <scope>IDENTIFICATION</scope>
    <source>
        <strain evidence="3">Hereford</strain>
    </source>
</reference>
<evidence type="ECO:0000313" key="3">
    <source>
        <dbReference type="Ensembl" id="ENSBTAP00000106374.1"/>
    </source>
</evidence>